<keyword evidence="6" id="KW-1185">Reference proteome</keyword>
<dbReference type="NCBIfam" id="TIGR00714">
    <property type="entry name" value="hscB"/>
    <property type="match status" value="1"/>
</dbReference>
<sequence length="229" mass="26175">MNFTRTTSLQATLKISCFKICLVRKAVLLSPIAFFSTKASNPSYFTLFPQTFPKGGPPESSFVVNNQSLKKEYRKLQAANHPDLINNLNKSESDDKTKHLSSSLINAAYSTLNDPLKRSQYLLKTRAGIDLTSDAAAHKYEFADREILMQILDIHESLENMKNEEEAEKARDENKTRMKGSINKLTALYEKKPINYDEIALETIKLKYWYNIKNALKQWQPGQPVNLTH</sequence>
<name>A0A7D9H232_DEKBR</name>
<proteinExistence type="inferred from homology"/>
<dbReference type="GO" id="GO:0044571">
    <property type="term" value="P:[2Fe-2S] cluster assembly"/>
    <property type="evidence" value="ECO:0007669"/>
    <property type="project" value="InterPro"/>
</dbReference>
<dbReference type="InterPro" id="IPR036869">
    <property type="entry name" value="J_dom_sf"/>
</dbReference>
<dbReference type="SUPFAM" id="SSF47144">
    <property type="entry name" value="HSC20 (HSCB), C-terminal oligomerisation domain"/>
    <property type="match status" value="1"/>
</dbReference>
<dbReference type="GO" id="GO:0005739">
    <property type="term" value="C:mitochondrion"/>
    <property type="evidence" value="ECO:0007669"/>
    <property type="project" value="TreeGrafter"/>
</dbReference>
<evidence type="ECO:0000256" key="2">
    <source>
        <dbReference type="ARBA" id="ARBA00023186"/>
    </source>
</evidence>
<evidence type="ECO:0000256" key="3">
    <source>
        <dbReference type="SAM" id="Coils"/>
    </source>
</evidence>
<organism evidence="5 6">
    <name type="scientific">Dekkera bruxellensis</name>
    <name type="common">Brettanomyces custersii</name>
    <dbReference type="NCBI Taxonomy" id="5007"/>
    <lineage>
        <taxon>Eukaryota</taxon>
        <taxon>Fungi</taxon>
        <taxon>Dikarya</taxon>
        <taxon>Ascomycota</taxon>
        <taxon>Saccharomycotina</taxon>
        <taxon>Pichiomycetes</taxon>
        <taxon>Pichiales</taxon>
        <taxon>Pichiaceae</taxon>
        <taxon>Brettanomyces</taxon>
    </lineage>
</organism>
<evidence type="ECO:0000313" key="5">
    <source>
        <dbReference type="EMBL" id="VUG19886.1"/>
    </source>
</evidence>
<dbReference type="CDD" id="cd06257">
    <property type="entry name" value="DnaJ"/>
    <property type="match status" value="1"/>
</dbReference>
<evidence type="ECO:0000256" key="1">
    <source>
        <dbReference type="ARBA" id="ARBA00010476"/>
    </source>
</evidence>
<dbReference type="PROSITE" id="PS50076">
    <property type="entry name" value="DNAJ_2"/>
    <property type="match status" value="1"/>
</dbReference>
<evidence type="ECO:0000259" key="4">
    <source>
        <dbReference type="PROSITE" id="PS50076"/>
    </source>
</evidence>
<dbReference type="PANTHER" id="PTHR14021:SF15">
    <property type="entry name" value="IRON-SULFUR CLUSTER CO-CHAPERONE PROTEIN HSCB"/>
    <property type="match status" value="1"/>
</dbReference>
<dbReference type="Gene3D" id="1.10.287.110">
    <property type="entry name" value="DnaJ domain"/>
    <property type="match status" value="1"/>
</dbReference>
<dbReference type="AlphaFoldDB" id="A0A7D9H232"/>
<dbReference type="InterPro" id="IPR004640">
    <property type="entry name" value="HscB"/>
</dbReference>
<dbReference type="InterPro" id="IPR036386">
    <property type="entry name" value="HscB_C_sf"/>
</dbReference>
<protein>
    <submittedName>
        <fullName evidence="5">DEBR0S6_02388g1_1</fullName>
    </submittedName>
</protein>
<feature type="domain" description="J" evidence="4">
    <location>
        <begin position="50"/>
        <end position="125"/>
    </location>
</feature>
<dbReference type="Pfam" id="PF07743">
    <property type="entry name" value="HSCB_C"/>
    <property type="match status" value="1"/>
</dbReference>
<dbReference type="InterPro" id="IPR009073">
    <property type="entry name" value="HscB_oligo_C"/>
</dbReference>
<dbReference type="Pfam" id="PF00226">
    <property type="entry name" value="DnaJ"/>
    <property type="match status" value="1"/>
</dbReference>
<dbReference type="GO" id="GO:0051087">
    <property type="term" value="F:protein-folding chaperone binding"/>
    <property type="evidence" value="ECO:0007669"/>
    <property type="project" value="InterPro"/>
</dbReference>
<dbReference type="PANTHER" id="PTHR14021">
    <property type="entry name" value="IRON-SULFUR CLUSTER CO-CHAPERONE PROTEIN HSCB"/>
    <property type="match status" value="1"/>
</dbReference>
<dbReference type="GO" id="GO:0001671">
    <property type="term" value="F:ATPase activator activity"/>
    <property type="evidence" value="ECO:0007669"/>
    <property type="project" value="InterPro"/>
</dbReference>
<dbReference type="EMBL" id="CABFWN010000006">
    <property type="protein sequence ID" value="VUG19886.1"/>
    <property type="molecule type" value="Genomic_DNA"/>
</dbReference>
<accession>A0A7D9H232</accession>
<dbReference type="Gene3D" id="1.20.1280.20">
    <property type="entry name" value="HscB, C-terminal domain"/>
    <property type="match status" value="1"/>
</dbReference>
<dbReference type="SUPFAM" id="SSF46565">
    <property type="entry name" value="Chaperone J-domain"/>
    <property type="match status" value="1"/>
</dbReference>
<comment type="similarity">
    <text evidence="1">Belongs to the HscB family.</text>
</comment>
<dbReference type="InterPro" id="IPR001623">
    <property type="entry name" value="DnaJ_domain"/>
</dbReference>
<evidence type="ECO:0000313" key="6">
    <source>
        <dbReference type="Proteomes" id="UP000478008"/>
    </source>
</evidence>
<dbReference type="GO" id="GO:0051259">
    <property type="term" value="P:protein complex oligomerization"/>
    <property type="evidence" value="ECO:0007669"/>
    <property type="project" value="InterPro"/>
</dbReference>
<reference evidence="5 6" key="1">
    <citation type="submission" date="2019-07" db="EMBL/GenBank/DDBJ databases">
        <authorList>
            <person name="Friedrich A."/>
            <person name="Schacherer J."/>
        </authorList>
    </citation>
    <scope>NUCLEOTIDE SEQUENCE [LARGE SCALE GENOMIC DNA]</scope>
</reference>
<dbReference type="Proteomes" id="UP000478008">
    <property type="component" value="Unassembled WGS sequence"/>
</dbReference>
<gene>
    <name evidence="5" type="ORF">DEBR0S6_02388G</name>
</gene>
<feature type="coiled-coil region" evidence="3">
    <location>
        <begin position="148"/>
        <end position="175"/>
    </location>
</feature>
<keyword evidence="3" id="KW-0175">Coiled coil</keyword>
<keyword evidence="2" id="KW-0143">Chaperone</keyword>